<dbReference type="InterPro" id="IPR044857">
    <property type="entry name" value="T7SS_EccB_R1"/>
</dbReference>
<dbReference type="NCBIfam" id="TIGR03919">
    <property type="entry name" value="T7SS_EccB"/>
    <property type="match status" value="1"/>
</dbReference>
<keyword evidence="1" id="KW-1133">Transmembrane helix</keyword>
<gene>
    <name evidence="2" type="primary">eccB</name>
    <name evidence="2" type="ORF">JMN37_02505</name>
</gene>
<dbReference type="PANTHER" id="PTHR40765:SF2">
    <property type="entry name" value="ESX-2 SECRETION SYSTEM ATPASE ECCB2"/>
    <property type="match status" value="1"/>
</dbReference>
<dbReference type="InterPro" id="IPR007795">
    <property type="entry name" value="T7SS_EccB"/>
</dbReference>
<name>A0AAW5HSE4_9CORY</name>
<comment type="caution">
    <text evidence="2">The sequence shown here is derived from an EMBL/GenBank/DDBJ whole genome shotgun (WGS) entry which is preliminary data.</text>
</comment>
<keyword evidence="1" id="KW-0472">Membrane</keyword>
<dbReference type="AlphaFoldDB" id="A0AAW5HSE4"/>
<dbReference type="EMBL" id="JAEUWV010000002">
    <property type="protein sequence ID" value="MCO6393862.1"/>
    <property type="molecule type" value="Genomic_DNA"/>
</dbReference>
<protein>
    <submittedName>
        <fullName evidence="2">Type VII secretion protein EccB</fullName>
    </submittedName>
</protein>
<dbReference type="RefSeq" id="WP_071572768.1">
    <property type="nucleotide sequence ID" value="NZ_JAEUWV010000002.1"/>
</dbReference>
<keyword evidence="3" id="KW-1185">Reference proteome</keyword>
<reference evidence="2 3" key="1">
    <citation type="submission" date="2021-01" db="EMBL/GenBank/DDBJ databases">
        <title>Identification and Characterization of Corynebacterium sp.</title>
        <authorList>
            <person name="Luo Q."/>
            <person name="Qu P."/>
            <person name="Chen Q."/>
        </authorList>
    </citation>
    <scope>NUCLEOTIDE SEQUENCE [LARGE SCALE GENOMIC DNA]</scope>
    <source>
        <strain evidence="2 3">MC-18</strain>
    </source>
</reference>
<proteinExistence type="predicted"/>
<evidence type="ECO:0000313" key="3">
    <source>
        <dbReference type="Proteomes" id="UP001205920"/>
    </source>
</evidence>
<dbReference type="PANTHER" id="PTHR40765">
    <property type="entry name" value="ESX-2 SECRETION SYSTEM ATPASE ECCB2"/>
    <property type="match status" value="1"/>
</dbReference>
<dbReference type="GO" id="GO:0005576">
    <property type="term" value="C:extracellular region"/>
    <property type="evidence" value="ECO:0007669"/>
    <property type="project" value="TreeGrafter"/>
</dbReference>
<sequence>MSQRLLPTTRPQVSGHRFMQRRVEHGLIYGDIRMIHDPLAARRRAGIFGAVGVVLIAAVMGLFAWMSPNPHPGEAPIVRATDGGLYVRVDGTLHPVTNLTSARLIAGEAAEPARAGGDYLATVPRGLPVGIVAAPGMFAPEATEAHAWSACHTEGKVTVVAGQAPAPLPRGTAVLAVADHREWVVDAHGRRQLPPSTTPEGRIMRRALGIDATTPRWSPPNAVLGALREGPAFTLPPRLPEVLRTPETTWVLTEHGGVQQVSDTAAQVLLDAGAASRNVNRADIAHYPDAQPPLDLRIPHEAPRWVQPTQDTVCVNDKRGAATWPKDDGEVLEGAIALAGTGTATHFAGLREGAVGVDTGQGLLVVSPEGSRHEVAGRDTLELIGVRHTEEAPWQIVALLPSGAPLERSVALKPVAS</sequence>
<accession>A0AAW5HSE4</accession>
<organism evidence="2 3">
    <name type="scientific">Corynebacterium lipophilum</name>
    <dbReference type="NCBI Taxonomy" id="2804918"/>
    <lineage>
        <taxon>Bacteria</taxon>
        <taxon>Bacillati</taxon>
        <taxon>Actinomycetota</taxon>
        <taxon>Actinomycetes</taxon>
        <taxon>Mycobacteriales</taxon>
        <taxon>Corynebacteriaceae</taxon>
        <taxon>Corynebacterium</taxon>
    </lineage>
</organism>
<evidence type="ECO:0000256" key="1">
    <source>
        <dbReference type="SAM" id="Phobius"/>
    </source>
</evidence>
<dbReference type="Gene3D" id="3.30.2390.20">
    <property type="entry name" value="Type VII secretion system EccB, repeat 1 domain"/>
    <property type="match status" value="1"/>
</dbReference>
<evidence type="ECO:0000313" key="2">
    <source>
        <dbReference type="EMBL" id="MCO6393862.1"/>
    </source>
</evidence>
<keyword evidence="1" id="KW-0812">Transmembrane</keyword>
<feature type="transmembrane region" description="Helical" evidence="1">
    <location>
        <begin position="45"/>
        <end position="66"/>
    </location>
</feature>
<dbReference type="Proteomes" id="UP001205920">
    <property type="component" value="Unassembled WGS sequence"/>
</dbReference>
<dbReference type="Pfam" id="PF05108">
    <property type="entry name" value="T7SS_ESX1_EccB"/>
    <property type="match status" value="2"/>
</dbReference>